<organism evidence="4">
    <name type="scientific">Ostreococcus tauri</name>
    <name type="common">Marine green alga</name>
    <dbReference type="NCBI Taxonomy" id="70448"/>
    <lineage>
        <taxon>Eukaryota</taxon>
        <taxon>Viridiplantae</taxon>
        <taxon>Chlorophyta</taxon>
        <taxon>Mamiellophyceae</taxon>
        <taxon>Mamiellales</taxon>
        <taxon>Bathycoccaceae</taxon>
        <taxon>Ostreococcus</taxon>
    </lineage>
</organism>
<dbReference type="Proteomes" id="UP000195557">
    <property type="component" value="Unassembled WGS sequence"/>
</dbReference>
<feature type="domain" description="NADH:ubiquinone oxidoreductase intermediate-associated protein 30" evidence="3">
    <location>
        <begin position="155"/>
        <end position="274"/>
    </location>
</feature>
<sequence>MARRAPPASVLLHRSRQKPRARASTAAMRTEDVLALLGDAASAGRVRALRGDLRGRVDVHIARAREILQSDVARVDASALSALKAGVEAHDAATDDESRWAAMREAYDTAQRALLNAANDPDLALADVTHVGSETVKDDAFVERKMTFYGENGGDAGRWRSLNDGVMGGASSGTLSTTDDGRCMFSGNVSLDYNGGFASVRAYVEEVGEDFDGVYIDAKSPTGEAKTFLFILKDEPCLLEQTNFKVKFKVGTEFTRVKIPFAAFCRAERMGREFSRSSVRAIGELDDVQRRSVQRVLDGSTSAGFELGGEVEVDAETVERELGGGHGGAEVCDDDDEARRWLERALKHYKNCGMTRARCNAWLTPPERATRRAHGVACRDAAGIRLCECP</sequence>
<dbReference type="GO" id="GO:0010257">
    <property type="term" value="P:NADH dehydrogenase complex assembly"/>
    <property type="evidence" value="ECO:0007669"/>
    <property type="project" value="TreeGrafter"/>
</dbReference>
<dbReference type="InterPro" id="IPR013857">
    <property type="entry name" value="NADH-UbQ_OxRdtase-assoc_prot30"/>
</dbReference>
<evidence type="ECO:0000259" key="3">
    <source>
        <dbReference type="Pfam" id="PF08547"/>
    </source>
</evidence>
<dbReference type="PANTHER" id="PTHR13194">
    <property type="entry name" value="COMPLEX I INTERMEDIATE-ASSOCIATED PROTEIN 30"/>
    <property type="match status" value="1"/>
</dbReference>
<dbReference type="InterPro" id="IPR008979">
    <property type="entry name" value="Galactose-bd-like_sf"/>
</dbReference>
<name>A0A1Y5IJG3_OSTTA</name>
<accession>A0A1Y5IJG3</accession>
<dbReference type="Pfam" id="PF08547">
    <property type="entry name" value="CIA30"/>
    <property type="match status" value="1"/>
</dbReference>
<comment type="similarity">
    <text evidence="1">Belongs to the CIA30 family.</text>
</comment>
<evidence type="ECO:0000313" key="4">
    <source>
        <dbReference type="EMBL" id="OUS48797.1"/>
    </source>
</evidence>
<evidence type="ECO:0000256" key="2">
    <source>
        <dbReference type="SAM" id="MobiDB-lite"/>
    </source>
</evidence>
<dbReference type="GO" id="GO:0051082">
    <property type="term" value="F:unfolded protein binding"/>
    <property type="evidence" value="ECO:0007669"/>
    <property type="project" value="TreeGrafter"/>
</dbReference>
<dbReference type="InterPro" id="IPR039131">
    <property type="entry name" value="NDUFAF1"/>
</dbReference>
<dbReference type="EMBL" id="KZ155772">
    <property type="protein sequence ID" value="OUS48797.1"/>
    <property type="molecule type" value="Genomic_DNA"/>
</dbReference>
<protein>
    <submittedName>
        <fullName evidence="4">Complex I intermediate-associated protein 30-domain-containing protein</fullName>
    </submittedName>
</protein>
<gene>
    <name evidence="4" type="ORF">BE221DRAFT_67734</name>
</gene>
<dbReference type="SUPFAM" id="SSF49785">
    <property type="entry name" value="Galactose-binding domain-like"/>
    <property type="match status" value="1"/>
</dbReference>
<evidence type="ECO:0000256" key="1">
    <source>
        <dbReference type="ARBA" id="ARBA00007884"/>
    </source>
</evidence>
<dbReference type="AlphaFoldDB" id="A0A1Y5IJG3"/>
<feature type="region of interest" description="Disordered" evidence="2">
    <location>
        <begin position="1"/>
        <end position="25"/>
    </location>
</feature>
<dbReference type="PANTHER" id="PTHR13194:SF19">
    <property type="entry name" value="NAD(P)-BINDING ROSSMANN-FOLD SUPERFAMILY PROTEIN"/>
    <property type="match status" value="1"/>
</dbReference>
<proteinExistence type="inferred from homology"/>
<reference evidence="4" key="1">
    <citation type="submission" date="2017-04" db="EMBL/GenBank/DDBJ databases">
        <title>Population genomics of picophytoplankton unveils novel chromosome hypervariability.</title>
        <authorList>
            <consortium name="DOE Joint Genome Institute"/>
            <person name="Blanc-Mathieu R."/>
            <person name="Krasovec M."/>
            <person name="Hebrard M."/>
            <person name="Yau S."/>
            <person name="Desgranges E."/>
            <person name="Martin J."/>
            <person name="Schackwitz W."/>
            <person name="Kuo A."/>
            <person name="Salin G."/>
            <person name="Donnadieu C."/>
            <person name="Desdevises Y."/>
            <person name="Sanchez-Ferandin S."/>
            <person name="Moreau H."/>
            <person name="Rivals E."/>
            <person name="Grigoriev I.V."/>
            <person name="Grimsley N."/>
            <person name="Eyre-Walker A."/>
            <person name="Piganeau G."/>
        </authorList>
    </citation>
    <scope>NUCLEOTIDE SEQUENCE [LARGE SCALE GENOMIC DNA]</scope>
    <source>
        <strain evidence="4">RCC 1115</strain>
    </source>
</reference>